<protein>
    <submittedName>
        <fullName evidence="3">Tyrosine-protein phosphatase domain-containing protein</fullName>
    </submittedName>
</protein>
<dbReference type="PRINTS" id="PR00700">
    <property type="entry name" value="PRTYPHPHTASE"/>
</dbReference>
<dbReference type="InterPro" id="IPR052782">
    <property type="entry name" value="Oocyte-zygote_transition_reg"/>
</dbReference>
<proteinExistence type="predicted"/>
<dbReference type="InterPro" id="IPR029021">
    <property type="entry name" value="Prot-tyrosine_phosphatase-like"/>
</dbReference>
<dbReference type="GO" id="GO:0004725">
    <property type="term" value="F:protein tyrosine phosphatase activity"/>
    <property type="evidence" value="ECO:0007669"/>
    <property type="project" value="InterPro"/>
</dbReference>
<dbReference type="PANTHER" id="PTHR46163">
    <property type="entry name" value="TYROSINE-PROTEIN PHOSPHATASE-RELATED"/>
    <property type="match status" value="1"/>
</dbReference>
<organism evidence="2 3">
    <name type="scientific">Heterorhabditis bacteriophora</name>
    <name type="common">Entomopathogenic nematode worm</name>
    <dbReference type="NCBI Taxonomy" id="37862"/>
    <lineage>
        <taxon>Eukaryota</taxon>
        <taxon>Metazoa</taxon>
        <taxon>Ecdysozoa</taxon>
        <taxon>Nematoda</taxon>
        <taxon>Chromadorea</taxon>
        <taxon>Rhabditida</taxon>
        <taxon>Rhabditina</taxon>
        <taxon>Rhabditomorpha</taxon>
        <taxon>Strongyloidea</taxon>
        <taxon>Heterorhabditidae</taxon>
        <taxon>Heterorhabditis</taxon>
    </lineage>
</organism>
<accession>A0A1I7WZH7</accession>
<dbReference type="AlphaFoldDB" id="A0A1I7WZH7"/>
<keyword evidence="2" id="KW-1185">Reference proteome</keyword>
<dbReference type="InterPro" id="IPR000242">
    <property type="entry name" value="PTP_cat"/>
</dbReference>
<dbReference type="InterPro" id="IPR016187">
    <property type="entry name" value="CTDL_fold"/>
</dbReference>
<evidence type="ECO:0000313" key="2">
    <source>
        <dbReference type="Proteomes" id="UP000095283"/>
    </source>
</evidence>
<dbReference type="Gene3D" id="3.90.190.10">
    <property type="entry name" value="Protein tyrosine phosphatase superfamily"/>
    <property type="match status" value="1"/>
</dbReference>
<dbReference type="PROSITE" id="PS50055">
    <property type="entry name" value="TYR_PHOSPHATASE_PTP"/>
    <property type="match status" value="1"/>
</dbReference>
<dbReference type="WBParaSite" id="Hba_10598">
    <property type="protein sequence ID" value="Hba_10598"/>
    <property type="gene ID" value="Hba_10598"/>
</dbReference>
<sequence>MTLSSPSICSTRAHLFHFSSQIMENVICNMSSPSATRMKCEKFRLHKKISFRNGLALASSLLSQDRMSRTRDNVKTAILVYASDYKSVKGKHFMTFILRKLKQYLVGIIGALCQVNCFCPNLWKQYTDNFQNGTWKYGECLRLGEIDAMWTAAKYSCHNLHHGGFLASEFSHQKHNFNSFMIKDDTTTSKPYMYHIGLSYDQQKGDYYWEQPVGMLPIQVGSNLGNDTQHEWSLGYPQVIGRSWCVLSAQTGTTFKLSLTQQQPKSGLSQTEGSWYRPLRYNSKRKTTSKMTVRNSRPTNNIAIEVEANVEAFIKHAIENGMNGLREECRAVMGFLPMQDTYKKSVENADKNRFLDVPCIDETRVILEQTSVTDSDYIHANRVKIDGVDRNFIMTQGPKENTIEDFWKMIFQV</sequence>
<dbReference type="SUPFAM" id="SSF52799">
    <property type="entry name" value="(Phosphotyrosine protein) phosphatases II"/>
    <property type="match status" value="1"/>
</dbReference>
<dbReference type="Pfam" id="PF00102">
    <property type="entry name" value="Y_phosphatase"/>
    <property type="match status" value="1"/>
</dbReference>
<dbReference type="Proteomes" id="UP000095283">
    <property type="component" value="Unplaced"/>
</dbReference>
<dbReference type="InterPro" id="IPR016186">
    <property type="entry name" value="C-type_lectin-like/link_sf"/>
</dbReference>
<reference evidence="3" key="1">
    <citation type="submission" date="2016-11" db="UniProtKB">
        <authorList>
            <consortium name="WormBaseParasite"/>
        </authorList>
    </citation>
    <scope>IDENTIFICATION</scope>
</reference>
<dbReference type="SUPFAM" id="SSF56436">
    <property type="entry name" value="C-type lectin-like"/>
    <property type="match status" value="1"/>
</dbReference>
<name>A0A1I7WZH7_HETBA</name>
<feature type="domain" description="Tyrosine-protein phosphatase" evidence="1">
    <location>
        <begin position="347"/>
        <end position="413"/>
    </location>
</feature>
<evidence type="ECO:0000313" key="3">
    <source>
        <dbReference type="WBParaSite" id="Hba_10598"/>
    </source>
</evidence>
<evidence type="ECO:0000259" key="1">
    <source>
        <dbReference type="PROSITE" id="PS50055"/>
    </source>
</evidence>
<dbReference type="CDD" id="cd00037">
    <property type="entry name" value="CLECT"/>
    <property type="match status" value="1"/>
</dbReference>
<dbReference type="Gene3D" id="3.10.100.10">
    <property type="entry name" value="Mannose-Binding Protein A, subunit A"/>
    <property type="match status" value="1"/>
</dbReference>